<dbReference type="InterPro" id="IPR023214">
    <property type="entry name" value="HAD_sf"/>
</dbReference>
<protein>
    <recommendedName>
        <fullName evidence="6">FCP1 homology domain-containing protein</fullName>
    </recommendedName>
</protein>
<comment type="similarity">
    <text evidence="4">Belongs to the CTDSPL2 family.</text>
</comment>
<dbReference type="GO" id="GO:0005634">
    <property type="term" value="C:nucleus"/>
    <property type="evidence" value="ECO:0007669"/>
    <property type="project" value="UniProtKB-ARBA"/>
</dbReference>
<sequence>MHRSHPSRQNHHPTTHIVLEGSHCPFSFSLFSHSDPNGTLERETKGWFGYHHHTVVLSYAGVEVETETSFLCFQFVVRTFYGFGFSVCVCLAIEICLIFVGNIFGLTSDLRRQFMSFVCVFRLGVLGFDFSSAFGFGGLGLYSGGTLVPPRCAQSKIIAPTVSTNQMPSLKMKSKVSVSCLTETKDLHVCPKSKIISKSPCSKIMISTQKAEIDTTYLDVSSRTQPKDDACDQSIDSNEFVDKEKSESEHQFSVCSSVLGKMELTNPCTASLQTMFSPAFEPIEVHSQYYTEKDAGSIGETNIEGLGADEGRSICGYETCDVSDFYISDMIITSLPFGGNSFDDDISESNCLSDYGSAESSMFTASEQYMILPALEDDIKVGCTSDIISFEETVMVRESASLYSAMGQIRSCNQESDVKSDLDKSECFDPQSFIKNLPELSEIEVNGQPTLIPKQSPRRKSITLVLDLDETLVHSTLEHCDDADFTFTVFFNMKEYTVYVKQRPYLHAFLERVSEMFEVVIFTASQSIYAKQLLDILDPEGRFISRRMYRESCLFSDGNYTKDLTILGVDLAKVAIIDNSPQVFRLQVNNGIPIKSWFDDPLDCALMSLLPFLETLADADDVRPLIAKRYELVPLSSQLTNVEFCVSLKSSSLFFPVKIPDFYGLVSEHCVGAVGSSASTTRLKSFHLGGWVVILSPQIPSSELQRTLNYDPCMVTEDRGRDWICLACPKHCMWGMVYVTLKRKKPLALVQFGKESENLSPVQGH</sequence>
<comment type="function">
    <text evidence="3">Probable phosphatase.</text>
</comment>
<keyword evidence="5" id="KW-0812">Transmembrane</keyword>
<dbReference type="InterPro" id="IPR011948">
    <property type="entry name" value="Dullard_phosphatase"/>
</dbReference>
<keyword evidence="5" id="KW-1133">Transmembrane helix</keyword>
<name>A0AAN9MM51_PHACN</name>
<keyword evidence="2" id="KW-0904">Protein phosphatase</keyword>
<evidence type="ECO:0000256" key="4">
    <source>
        <dbReference type="ARBA" id="ARBA00038355"/>
    </source>
</evidence>
<reference evidence="7 8" key="1">
    <citation type="submission" date="2024-01" db="EMBL/GenBank/DDBJ databases">
        <title>The genomes of 5 underutilized Papilionoideae crops provide insights into root nodulation and disease resistanc.</title>
        <authorList>
            <person name="Jiang F."/>
        </authorList>
    </citation>
    <scope>NUCLEOTIDE SEQUENCE [LARGE SCALE GENOMIC DNA]</scope>
    <source>
        <strain evidence="7">JINMINGXINNONG_FW02</strain>
        <tissue evidence="7">Leaves</tissue>
    </source>
</reference>
<evidence type="ECO:0000256" key="1">
    <source>
        <dbReference type="ARBA" id="ARBA00022801"/>
    </source>
</evidence>
<dbReference type="FunFam" id="3.40.50.1000:FF:000015">
    <property type="entry name" value="CTD small phosphatase-like protein 2"/>
    <property type="match status" value="1"/>
</dbReference>
<evidence type="ECO:0000256" key="5">
    <source>
        <dbReference type="SAM" id="Phobius"/>
    </source>
</evidence>
<dbReference type="AlphaFoldDB" id="A0AAN9MM51"/>
<dbReference type="PROSITE" id="PS50969">
    <property type="entry name" value="FCP1"/>
    <property type="match status" value="1"/>
</dbReference>
<dbReference type="GO" id="GO:0004721">
    <property type="term" value="F:phosphoprotein phosphatase activity"/>
    <property type="evidence" value="ECO:0007669"/>
    <property type="project" value="UniProtKB-KW"/>
</dbReference>
<comment type="caution">
    <text evidence="7">The sequence shown here is derived from an EMBL/GenBank/DDBJ whole genome shotgun (WGS) entry which is preliminary data.</text>
</comment>
<evidence type="ECO:0000313" key="8">
    <source>
        <dbReference type="Proteomes" id="UP001374584"/>
    </source>
</evidence>
<dbReference type="CDD" id="cd07521">
    <property type="entry name" value="HAD_FCP1-like"/>
    <property type="match status" value="1"/>
</dbReference>
<keyword evidence="5" id="KW-0472">Membrane</keyword>
<keyword evidence="1" id="KW-0378">Hydrolase</keyword>
<feature type="transmembrane region" description="Helical" evidence="5">
    <location>
        <begin position="117"/>
        <end position="142"/>
    </location>
</feature>
<feature type="domain" description="FCP1 homology" evidence="6">
    <location>
        <begin position="457"/>
        <end position="616"/>
    </location>
</feature>
<organism evidence="7 8">
    <name type="scientific">Phaseolus coccineus</name>
    <name type="common">Scarlet runner bean</name>
    <name type="synonym">Phaseolus multiflorus</name>
    <dbReference type="NCBI Taxonomy" id="3886"/>
    <lineage>
        <taxon>Eukaryota</taxon>
        <taxon>Viridiplantae</taxon>
        <taxon>Streptophyta</taxon>
        <taxon>Embryophyta</taxon>
        <taxon>Tracheophyta</taxon>
        <taxon>Spermatophyta</taxon>
        <taxon>Magnoliopsida</taxon>
        <taxon>eudicotyledons</taxon>
        <taxon>Gunneridae</taxon>
        <taxon>Pentapetalae</taxon>
        <taxon>rosids</taxon>
        <taxon>fabids</taxon>
        <taxon>Fabales</taxon>
        <taxon>Fabaceae</taxon>
        <taxon>Papilionoideae</taxon>
        <taxon>50 kb inversion clade</taxon>
        <taxon>NPAAA clade</taxon>
        <taxon>indigoferoid/millettioid clade</taxon>
        <taxon>Phaseoleae</taxon>
        <taxon>Phaseolus</taxon>
    </lineage>
</organism>
<evidence type="ECO:0000259" key="6">
    <source>
        <dbReference type="PROSITE" id="PS50969"/>
    </source>
</evidence>
<dbReference type="NCBIfam" id="TIGR02251">
    <property type="entry name" value="HIF-SF_euk"/>
    <property type="match status" value="1"/>
</dbReference>
<dbReference type="InterPro" id="IPR050365">
    <property type="entry name" value="TIM50"/>
</dbReference>
<dbReference type="InterPro" id="IPR004274">
    <property type="entry name" value="FCP1_dom"/>
</dbReference>
<accession>A0AAN9MM51</accession>
<proteinExistence type="inferred from homology"/>
<dbReference type="Proteomes" id="UP001374584">
    <property type="component" value="Unassembled WGS sequence"/>
</dbReference>
<dbReference type="EMBL" id="JAYMYR010000007">
    <property type="protein sequence ID" value="KAK7354457.1"/>
    <property type="molecule type" value="Genomic_DNA"/>
</dbReference>
<feature type="transmembrane region" description="Helical" evidence="5">
    <location>
        <begin position="80"/>
        <end position="105"/>
    </location>
</feature>
<dbReference type="Gene3D" id="3.40.50.1000">
    <property type="entry name" value="HAD superfamily/HAD-like"/>
    <property type="match status" value="1"/>
</dbReference>
<evidence type="ECO:0000256" key="3">
    <source>
        <dbReference type="ARBA" id="ARBA00037324"/>
    </source>
</evidence>
<evidence type="ECO:0000256" key="2">
    <source>
        <dbReference type="ARBA" id="ARBA00022912"/>
    </source>
</evidence>
<gene>
    <name evidence="7" type="ORF">VNO80_19921</name>
</gene>
<dbReference type="InterPro" id="IPR036412">
    <property type="entry name" value="HAD-like_sf"/>
</dbReference>
<keyword evidence="8" id="KW-1185">Reference proteome</keyword>
<dbReference type="SMART" id="SM00577">
    <property type="entry name" value="CPDc"/>
    <property type="match status" value="1"/>
</dbReference>
<dbReference type="SUPFAM" id="SSF56784">
    <property type="entry name" value="HAD-like"/>
    <property type="match status" value="1"/>
</dbReference>
<dbReference type="Pfam" id="PF03031">
    <property type="entry name" value="NIF"/>
    <property type="match status" value="1"/>
</dbReference>
<evidence type="ECO:0000313" key="7">
    <source>
        <dbReference type="EMBL" id="KAK7354457.1"/>
    </source>
</evidence>
<dbReference type="PANTHER" id="PTHR12210">
    <property type="entry name" value="DULLARD PROTEIN PHOSPHATASE"/>
    <property type="match status" value="1"/>
</dbReference>